<sequence>MTHDVPAVLGKPSLNIYRENGIVYLNAFLETNLEIRRIGTKQTNILIYFLLFRNTSMSSMSLPSISEMFPIHLITIPPRRRLELMAGSNSKSRHTQHSANNDRNSGSLPHLYSFVSTSNHAVSSDDDELDGENERHDQTKKHVCPECFKRFSRPSSLRIHGNTHSGLTPFSCPYPGCGRRFNVSSNMRRHYRKHKFQPPGNDLRKLRPSYPPWPPKY</sequence>
<dbReference type="PANTHER" id="PTHR23235:SF120">
    <property type="entry name" value="KRUPPEL-LIKE FACTOR 15"/>
    <property type="match status" value="1"/>
</dbReference>
<keyword evidence="5" id="KW-0862">Zinc</keyword>
<dbReference type="GO" id="GO:0000981">
    <property type="term" value="F:DNA-binding transcription factor activity, RNA polymerase II-specific"/>
    <property type="evidence" value="ECO:0007669"/>
    <property type="project" value="TreeGrafter"/>
</dbReference>
<feature type="region of interest" description="Disordered" evidence="8">
    <location>
        <begin position="87"/>
        <end position="107"/>
    </location>
</feature>
<feature type="region of interest" description="Disordered" evidence="8">
    <location>
        <begin position="194"/>
        <end position="217"/>
    </location>
</feature>
<organism evidence="10 11">
    <name type="scientific">Lentinula aff. detonsa</name>
    <dbReference type="NCBI Taxonomy" id="2804958"/>
    <lineage>
        <taxon>Eukaryota</taxon>
        <taxon>Fungi</taxon>
        <taxon>Dikarya</taxon>
        <taxon>Basidiomycota</taxon>
        <taxon>Agaricomycotina</taxon>
        <taxon>Agaricomycetes</taxon>
        <taxon>Agaricomycetidae</taxon>
        <taxon>Agaricales</taxon>
        <taxon>Marasmiineae</taxon>
        <taxon>Omphalotaceae</taxon>
        <taxon>Lentinula</taxon>
    </lineage>
</organism>
<dbReference type="InterPro" id="IPR013087">
    <property type="entry name" value="Znf_C2H2_type"/>
</dbReference>
<evidence type="ECO:0000259" key="9">
    <source>
        <dbReference type="PROSITE" id="PS50157"/>
    </source>
</evidence>
<evidence type="ECO:0000256" key="5">
    <source>
        <dbReference type="ARBA" id="ARBA00022833"/>
    </source>
</evidence>
<dbReference type="PROSITE" id="PS50157">
    <property type="entry name" value="ZINC_FINGER_C2H2_2"/>
    <property type="match status" value="2"/>
</dbReference>
<keyword evidence="3" id="KW-0677">Repeat</keyword>
<dbReference type="EMBL" id="MU793484">
    <property type="protein sequence ID" value="KAJ3782315.1"/>
    <property type="molecule type" value="Genomic_DNA"/>
</dbReference>
<evidence type="ECO:0000256" key="2">
    <source>
        <dbReference type="ARBA" id="ARBA00022723"/>
    </source>
</evidence>
<dbReference type="AlphaFoldDB" id="A0AA38NP01"/>
<dbReference type="GO" id="GO:0008270">
    <property type="term" value="F:zinc ion binding"/>
    <property type="evidence" value="ECO:0007669"/>
    <property type="project" value="UniProtKB-KW"/>
</dbReference>
<evidence type="ECO:0000313" key="11">
    <source>
        <dbReference type="Proteomes" id="UP001163798"/>
    </source>
</evidence>
<keyword evidence="6" id="KW-0539">Nucleus</keyword>
<dbReference type="Gene3D" id="3.30.160.60">
    <property type="entry name" value="Classic Zinc Finger"/>
    <property type="match status" value="2"/>
</dbReference>
<dbReference type="SUPFAM" id="SSF57667">
    <property type="entry name" value="beta-beta-alpha zinc fingers"/>
    <property type="match status" value="1"/>
</dbReference>
<evidence type="ECO:0000313" key="10">
    <source>
        <dbReference type="EMBL" id="KAJ3782315.1"/>
    </source>
</evidence>
<feature type="compositionally biased region" description="Polar residues" evidence="8">
    <location>
        <begin position="97"/>
        <end position="107"/>
    </location>
</feature>
<gene>
    <name evidence="10" type="ORF">GGU10DRAFT_364119</name>
</gene>
<evidence type="ECO:0000256" key="4">
    <source>
        <dbReference type="ARBA" id="ARBA00022771"/>
    </source>
</evidence>
<evidence type="ECO:0000256" key="3">
    <source>
        <dbReference type="ARBA" id="ARBA00022737"/>
    </source>
</evidence>
<dbReference type="Proteomes" id="UP001163798">
    <property type="component" value="Unassembled WGS sequence"/>
</dbReference>
<evidence type="ECO:0000256" key="6">
    <source>
        <dbReference type="ARBA" id="ARBA00023242"/>
    </source>
</evidence>
<dbReference type="Pfam" id="PF00096">
    <property type="entry name" value="zf-C2H2"/>
    <property type="match status" value="2"/>
</dbReference>
<name>A0AA38NP01_9AGAR</name>
<reference evidence="10" key="1">
    <citation type="submission" date="2022-08" db="EMBL/GenBank/DDBJ databases">
        <authorList>
            <consortium name="DOE Joint Genome Institute"/>
            <person name="Min B."/>
            <person name="Riley R."/>
            <person name="Sierra-Patev S."/>
            <person name="Naranjo-Ortiz M."/>
            <person name="Looney B."/>
            <person name="Konkel Z."/>
            <person name="Slot J.C."/>
            <person name="Sakamoto Y."/>
            <person name="Steenwyk J.L."/>
            <person name="Rokas A."/>
            <person name="Carro J."/>
            <person name="Camarero S."/>
            <person name="Ferreira P."/>
            <person name="Molpeceres G."/>
            <person name="Ruiz-Duenas F.J."/>
            <person name="Serrano A."/>
            <person name="Henrissat B."/>
            <person name="Drula E."/>
            <person name="Hughes K.W."/>
            <person name="Mata J.L."/>
            <person name="Ishikawa N.K."/>
            <person name="Vargas-Isla R."/>
            <person name="Ushijima S."/>
            <person name="Smith C.A."/>
            <person name="Ahrendt S."/>
            <person name="Andreopoulos W."/>
            <person name="He G."/>
            <person name="Labutti K."/>
            <person name="Lipzen A."/>
            <person name="Ng V."/>
            <person name="Sandor L."/>
            <person name="Barry K."/>
            <person name="Martinez A.T."/>
            <person name="Xiao Y."/>
            <person name="Gibbons J.G."/>
            <person name="Terashima K."/>
            <person name="Hibbett D.S."/>
            <person name="Grigoriev I.V."/>
        </authorList>
    </citation>
    <scope>NUCLEOTIDE SEQUENCE</scope>
    <source>
        <strain evidence="10">TFB10291</strain>
    </source>
</reference>
<keyword evidence="2" id="KW-0479">Metal-binding</keyword>
<comment type="caution">
    <text evidence="10">The sequence shown here is derived from an EMBL/GenBank/DDBJ whole genome shotgun (WGS) entry which is preliminary data.</text>
</comment>
<dbReference type="PANTHER" id="PTHR23235">
    <property type="entry name" value="KRUEPPEL-LIKE TRANSCRIPTION FACTOR"/>
    <property type="match status" value="1"/>
</dbReference>
<comment type="subcellular location">
    <subcellularLocation>
        <location evidence="1">Nucleus</location>
    </subcellularLocation>
</comment>
<accession>A0AA38NP01</accession>
<dbReference type="PROSITE" id="PS00028">
    <property type="entry name" value="ZINC_FINGER_C2H2_1"/>
    <property type="match status" value="2"/>
</dbReference>
<dbReference type="FunFam" id="3.30.160.60:FF:001102">
    <property type="entry name" value="Transcription factor IIIA"/>
    <property type="match status" value="1"/>
</dbReference>
<keyword evidence="11" id="KW-1185">Reference proteome</keyword>
<dbReference type="GO" id="GO:0005634">
    <property type="term" value="C:nucleus"/>
    <property type="evidence" value="ECO:0007669"/>
    <property type="project" value="UniProtKB-SubCell"/>
</dbReference>
<feature type="domain" description="C2H2-type" evidence="9">
    <location>
        <begin position="170"/>
        <end position="199"/>
    </location>
</feature>
<evidence type="ECO:0000256" key="7">
    <source>
        <dbReference type="PROSITE-ProRule" id="PRU00042"/>
    </source>
</evidence>
<feature type="domain" description="C2H2-type" evidence="9">
    <location>
        <begin position="142"/>
        <end position="169"/>
    </location>
</feature>
<evidence type="ECO:0000256" key="1">
    <source>
        <dbReference type="ARBA" id="ARBA00004123"/>
    </source>
</evidence>
<proteinExistence type="predicted"/>
<dbReference type="GO" id="GO:0000978">
    <property type="term" value="F:RNA polymerase II cis-regulatory region sequence-specific DNA binding"/>
    <property type="evidence" value="ECO:0007669"/>
    <property type="project" value="TreeGrafter"/>
</dbReference>
<dbReference type="SMART" id="SM00355">
    <property type="entry name" value="ZnF_C2H2"/>
    <property type="match status" value="2"/>
</dbReference>
<evidence type="ECO:0000256" key="8">
    <source>
        <dbReference type="SAM" id="MobiDB-lite"/>
    </source>
</evidence>
<protein>
    <recommendedName>
        <fullName evidence="9">C2H2-type domain-containing protein</fullName>
    </recommendedName>
</protein>
<keyword evidence="4 7" id="KW-0863">Zinc-finger</keyword>
<dbReference type="InterPro" id="IPR036236">
    <property type="entry name" value="Znf_C2H2_sf"/>
</dbReference>